<evidence type="ECO:0000313" key="2">
    <source>
        <dbReference type="Proteomes" id="UP000621856"/>
    </source>
</evidence>
<reference evidence="1" key="1">
    <citation type="journal article" date="2014" name="Int. J. Syst. Evol. Microbiol.">
        <title>Complete genome sequence of Corynebacterium casei LMG S-19264T (=DSM 44701T), isolated from a smear-ripened cheese.</title>
        <authorList>
            <consortium name="US DOE Joint Genome Institute (JGI-PGF)"/>
            <person name="Walter F."/>
            <person name="Albersmeier A."/>
            <person name="Kalinowski J."/>
            <person name="Ruckert C."/>
        </authorList>
    </citation>
    <scope>NUCLEOTIDE SEQUENCE</scope>
    <source>
        <strain evidence="1">CGMCC 1.14984</strain>
    </source>
</reference>
<gene>
    <name evidence="1" type="ORF">GCM10011355_00420</name>
</gene>
<organism evidence="1 2">
    <name type="scientific">Aquisalinus luteolus</name>
    <dbReference type="NCBI Taxonomy" id="1566827"/>
    <lineage>
        <taxon>Bacteria</taxon>
        <taxon>Pseudomonadati</taxon>
        <taxon>Pseudomonadota</taxon>
        <taxon>Alphaproteobacteria</taxon>
        <taxon>Parvularculales</taxon>
        <taxon>Parvularculaceae</taxon>
        <taxon>Aquisalinus</taxon>
    </lineage>
</organism>
<dbReference type="Proteomes" id="UP000621856">
    <property type="component" value="Unassembled WGS sequence"/>
</dbReference>
<comment type="caution">
    <text evidence="1">The sequence shown here is derived from an EMBL/GenBank/DDBJ whole genome shotgun (WGS) entry which is preliminary data.</text>
</comment>
<reference evidence="1" key="2">
    <citation type="submission" date="2020-09" db="EMBL/GenBank/DDBJ databases">
        <authorList>
            <person name="Sun Q."/>
            <person name="Zhou Y."/>
        </authorList>
    </citation>
    <scope>NUCLEOTIDE SEQUENCE</scope>
    <source>
        <strain evidence="1">CGMCC 1.14984</strain>
    </source>
</reference>
<evidence type="ECO:0000313" key="1">
    <source>
        <dbReference type="EMBL" id="GGH91986.1"/>
    </source>
</evidence>
<protein>
    <submittedName>
        <fullName evidence="1">Uncharacterized protein</fullName>
    </submittedName>
</protein>
<accession>A0A8J3A107</accession>
<name>A0A8J3A107_9PROT</name>
<sequence>MVLMFAMLLEMTSTRICCAAMPVAAIFSEFMKASCLYCRYVLYPSLVCGSIDPYALFASAILAACCLFAYQP</sequence>
<proteinExistence type="predicted"/>
<dbReference type="EMBL" id="BMGZ01000001">
    <property type="protein sequence ID" value="GGH91986.1"/>
    <property type="molecule type" value="Genomic_DNA"/>
</dbReference>
<dbReference type="AlphaFoldDB" id="A0A8J3A107"/>